<dbReference type="OrthoDB" id="448399at2759"/>
<dbReference type="RefSeq" id="XP_043003967.1">
    <property type="nucleotide sequence ID" value="XM_043158616.1"/>
</dbReference>
<dbReference type="GO" id="GO:0008270">
    <property type="term" value="F:zinc ion binding"/>
    <property type="evidence" value="ECO:0007669"/>
    <property type="project" value="UniProtKB-KW"/>
</dbReference>
<dbReference type="PROSITE" id="PS01358">
    <property type="entry name" value="ZF_RANBP2_1"/>
    <property type="match status" value="1"/>
</dbReference>
<keyword evidence="2" id="KW-0863">Zinc-finger</keyword>
<reference evidence="6" key="1">
    <citation type="journal article" date="2021" name="Genome Biol. Evol.">
        <title>The assembled and annotated genome of the fairy-ring fungus Marasmius oreades.</title>
        <authorList>
            <person name="Hiltunen M."/>
            <person name="Ament-Velasquez S.L."/>
            <person name="Johannesson H."/>
        </authorList>
    </citation>
    <scope>NUCLEOTIDE SEQUENCE</scope>
    <source>
        <strain evidence="6">03SP1</strain>
    </source>
</reference>
<evidence type="ECO:0000256" key="2">
    <source>
        <dbReference type="ARBA" id="ARBA00022771"/>
    </source>
</evidence>
<organism evidence="6 7">
    <name type="scientific">Marasmius oreades</name>
    <name type="common">fairy-ring Marasmius</name>
    <dbReference type="NCBI Taxonomy" id="181124"/>
    <lineage>
        <taxon>Eukaryota</taxon>
        <taxon>Fungi</taxon>
        <taxon>Dikarya</taxon>
        <taxon>Basidiomycota</taxon>
        <taxon>Agaricomycotina</taxon>
        <taxon>Agaricomycetes</taxon>
        <taxon>Agaricomycetidae</taxon>
        <taxon>Agaricales</taxon>
        <taxon>Marasmiineae</taxon>
        <taxon>Marasmiaceae</taxon>
        <taxon>Marasmius</taxon>
    </lineage>
</organism>
<evidence type="ECO:0000256" key="4">
    <source>
        <dbReference type="SAM" id="MobiDB-lite"/>
    </source>
</evidence>
<evidence type="ECO:0000256" key="3">
    <source>
        <dbReference type="ARBA" id="ARBA00022833"/>
    </source>
</evidence>
<dbReference type="Gene3D" id="4.10.1060.10">
    <property type="entry name" value="Zinc finger, RanBP2-type"/>
    <property type="match status" value="1"/>
</dbReference>
<accession>A0A9P7UP18</accession>
<dbReference type="EMBL" id="CM032189">
    <property type="protein sequence ID" value="KAG7087496.1"/>
    <property type="molecule type" value="Genomic_DNA"/>
</dbReference>
<keyword evidence="7" id="KW-1185">Reference proteome</keyword>
<evidence type="ECO:0000313" key="6">
    <source>
        <dbReference type="EMBL" id="KAG7087496.1"/>
    </source>
</evidence>
<feature type="domain" description="RanBP2-type" evidence="5">
    <location>
        <begin position="203"/>
        <end position="222"/>
    </location>
</feature>
<dbReference type="KEGG" id="more:E1B28_013457"/>
<dbReference type="SUPFAM" id="SSF90209">
    <property type="entry name" value="Ran binding protein zinc finger-like"/>
    <property type="match status" value="1"/>
</dbReference>
<dbReference type="InterPro" id="IPR036443">
    <property type="entry name" value="Znf_RanBP2_sf"/>
</dbReference>
<gene>
    <name evidence="6" type="ORF">E1B28_013457</name>
</gene>
<feature type="region of interest" description="Disordered" evidence="4">
    <location>
        <begin position="339"/>
        <end position="360"/>
    </location>
</feature>
<protein>
    <recommendedName>
        <fullName evidence="5">RanBP2-type domain-containing protein</fullName>
    </recommendedName>
</protein>
<comment type="caution">
    <text evidence="6">The sequence shown here is derived from an EMBL/GenBank/DDBJ whole genome shotgun (WGS) entry which is preliminary data.</text>
</comment>
<keyword evidence="1" id="KW-0479">Metal-binding</keyword>
<dbReference type="AlphaFoldDB" id="A0A9P7UP18"/>
<dbReference type="InterPro" id="IPR001876">
    <property type="entry name" value="Znf_RanBP2"/>
</dbReference>
<name>A0A9P7UP18_9AGAR</name>
<proteinExistence type="predicted"/>
<evidence type="ECO:0000259" key="5">
    <source>
        <dbReference type="PROSITE" id="PS01358"/>
    </source>
</evidence>
<dbReference type="SMART" id="SM00547">
    <property type="entry name" value="ZnF_RBZ"/>
    <property type="match status" value="1"/>
</dbReference>
<dbReference type="Proteomes" id="UP001049176">
    <property type="component" value="Chromosome 9"/>
</dbReference>
<keyword evidence="3" id="KW-0862">Zinc</keyword>
<dbReference type="GeneID" id="66082532"/>
<evidence type="ECO:0000313" key="7">
    <source>
        <dbReference type="Proteomes" id="UP001049176"/>
    </source>
</evidence>
<feature type="region of interest" description="Disordered" evidence="4">
    <location>
        <begin position="1"/>
        <end position="22"/>
    </location>
</feature>
<sequence length="401" mass="44755">MHESNVPSMSFSPISSSSTSSDSEAEWRLEGFLRTASRVVKIVEMPPLETLSALGRPTVWSRVSEMWAVFDRHSEACAALANVACLLPALESELEPFHLLSKVNFHQLSTNVRVRNWPAQVSPRFQRDNRTPTLTPSGRDFAIGGRVQNISSDPLSPCIMYWPDNEPFPEPGQIRPGNLLDLAHLPILNTGNRGPIAHQPGDWVCKKCNYLNWRRRKVCQTCLPYAEGNGDSISAAVQAERIALLTSVLSQTSRRSQSLTTPRRFDRYDHLDSLYPQHLRQPHKFQSHSELDAHSRFTGLVYQTPSISDPSLLAIPRNPHEEDDDGTTLLPAFLQEIVSSPSSDSSEMSDSEASDRLRLTSPQSFGSVAAAAPPPVDLKSIWSLDNIQLSFNRQFSPTQKY</sequence>
<evidence type="ECO:0000256" key="1">
    <source>
        <dbReference type="ARBA" id="ARBA00022723"/>
    </source>
</evidence>